<feature type="region of interest" description="Disordered" evidence="1">
    <location>
        <begin position="187"/>
        <end position="218"/>
    </location>
</feature>
<dbReference type="AlphaFoldDB" id="M0DCV1"/>
<gene>
    <name evidence="3" type="ORF">C474_06972</name>
</gene>
<dbReference type="eggNOG" id="arCOG06271">
    <property type="taxonomic scope" value="Archaea"/>
</dbReference>
<name>M0DCV1_HALPD</name>
<dbReference type="Pfam" id="PF25979">
    <property type="entry name" value="DUF7998"/>
    <property type="match status" value="1"/>
</dbReference>
<evidence type="ECO:0000313" key="4">
    <source>
        <dbReference type="Proteomes" id="UP000011513"/>
    </source>
</evidence>
<dbReference type="EMBL" id="AOIV01000011">
    <property type="protein sequence ID" value="ELZ32542.1"/>
    <property type="molecule type" value="Genomic_DNA"/>
</dbReference>
<reference evidence="3 4" key="1">
    <citation type="journal article" date="2014" name="PLoS Genet.">
        <title>Phylogenetically driven sequencing of extremely halophilic archaea reveals strategies for static and dynamic osmo-response.</title>
        <authorList>
            <person name="Becker E.A."/>
            <person name="Seitzer P.M."/>
            <person name="Tritt A."/>
            <person name="Larsen D."/>
            <person name="Krusor M."/>
            <person name="Yao A.I."/>
            <person name="Wu D."/>
            <person name="Madern D."/>
            <person name="Eisen J.A."/>
            <person name="Darling A.E."/>
            <person name="Facciotti M.T."/>
        </authorList>
    </citation>
    <scope>NUCLEOTIDE SEQUENCE [LARGE SCALE GENOMIC DNA]</scope>
    <source>
        <strain evidence="3 4">JCM 14848</strain>
    </source>
</reference>
<protein>
    <recommendedName>
        <fullName evidence="2">DUF7998 domain-containing protein</fullName>
    </recommendedName>
</protein>
<dbReference type="InParanoid" id="M0DCV1"/>
<keyword evidence="4" id="KW-1185">Reference proteome</keyword>
<sequence>MTARWANVFGVAPTDRRSERLGMVGFPSPFGGDDDELFDGRDEFVPEHLPDPGPFLRDSDVLAGEAHVAFHEVTRDIFEERSVYDATFGYNLARLNLDARHPDAGYRYAEQSGEGSDGPILRAEFTPTTAFCPQSGTLTLGSFRAWNGLSDRHGYDLVRVRLHPMHHDAESINERLAAVEDEYRETGDLANAGGGRAESLATRPATGGEPDAGPDSPF</sequence>
<dbReference type="PATRIC" id="fig|1227487.5.peg.1420"/>
<evidence type="ECO:0000313" key="3">
    <source>
        <dbReference type="EMBL" id="ELZ32542.1"/>
    </source>
</evidence>
<dbReference type="InterPro" id="IPR058311">
    <property type="entry name" value="DUF7998"/>
</dbReference>
<evidence type="ECO:0000256" key="1">
    <source>
        <dbReference type="SAM" id="MobiDB-lite"/>
    </source>
</evidence>
<comment type="caution">
    <text evidence="3">The sequence shown here is derived from an EMBL/GenBank/DDBJ whole genome shotgun (WGS) entry which is preliminary data.</text>
</comment>
<proteinExistence type="predicted"/>
<evidence type="ECO:0000259" key="2">
    <source>
        <dbReference type="Pfam" id="PF25979"/>
    </source>
</evidence>
<dbReference type="Proteomes" id="UP000011513">
    <property type="component" value="Unassembled WGS sequence"/>
</dbReference>
<accession>M0DCV1</accession>
<organism evidence="3 4">
    <name type="scientific">Halogeometricum pallidum JCM 14848</name>
    <dbReference type="NCBI Taxonomy" id="1227487"/>
    <lineage>
        <taxon>Archaea</taxon>
        <taxon>Methanobacteriati</taxon>
        <taxon>Methanobacteriota</taxon>
        <taxon>Stenosarchaea group</taxon>
        <taxon>Halobacteria</taxon>
        <taxon>Halobacteriales</taxon>
        <taxon>Haloferacaceae</taxon>
        <taxon>Halogeometricum</taxon>
    </lineage>
</organism>
<feature type="domain" description="DUF7998" evidence="2">
    <location>
        <begin position="37"/>
        <end position="189"/>
    </location>
</feature>